<feature type="region of interest" description="Disordered" evidence="3">
    <location>
        <begin position="77"/>
        <end position="110"/>
    </location>
</feature>
<dbReference type="Gene3D" id="3.40.50.12780">
    <property type="entry name" value="N-terminal domain of ligase-like"/>
    <property type="match status" value="1"/>
</dbReference>
<keyword evidence="6" id="KW-1185">Reference proteome</keyword>
<dbReference type="Proteomes" id="UP001176961">
    <property type="component" value="Unassembled WGS sequence"/>
</dbReference>
<dbReference type="GO" id="GO:0005777">
    <property type="term" value="C:peroxisome"/>
    <property type="evidence" value="ECO:0007669"/>
    <property type="project" value="UniProtKB-SubCell"/>
</dbReference>
<sequence>MVEISILGKCREDSSFSKISEQTVHYHCTFLLSGAVQRNHFLAVMETIAAYPKSNSTLTIMEVPSFDLNHYSVSVTTDNAHSSGGPSEDGDAADETRDASASAADNVNSDDASYSEDLVTVVHLTSTVAADAEDLSSASPSLPNGFLEGKNDEDKLTLTDVEPLRTEANEEIDDIGAKDADDRANLSEQQSHLQGEFAQMHHGAAQQSPPSPKITNIPILRLTRANREDCSSWSRWLSSEITKIYERTPDHVALIDEIGERRYITYNELVKNVNRAANFLHHHGIEQGSHVAMCLNNSMDFVYMQIGLYLIGAAPVLLNPGRVGSGSFPRFNCNAVLVDKYHYAHVLKLFDHFVGAKQIFVFTNDLASLYIPHFVWIIDGSGYADFPADTYVIPEESADRDVVAFSTSGTNSHKSKIVAHGSISAHRLCTQHLDVLMAHLFDMVAESRTHLLITSGLHTIDAWSLLIYSLISDQTVIITESNSEVWAVSLLDRIAELIRLYDVALITCNAQFLKSFVKYETEKLFDISSLKVVSYSGSPLPVSVAKKFHDATGASVVQSYSITEYGLISCGLQNFDDANSLSCGATCEGINVKITDSDEDVELEAGEWGRILLQAPVRCSSYMGGNINDMFTKNKYMRTGDIGMLDSKNRLYVAGPADGLLKFNNQTIVSPLLENVLLSHASVEDVVISLMDDELTAGVVLAEDASPPTLYELNELISDLNMGTITKLVFVDFIPRSETGKLLRSEVLFLLQTEADGRVVGNCVV</sequence>
<dbReference type="InterPro" id="IPR000873">
    <property type="entry name" value="AMP-dep_synth/lig_dom"/>
</dbReference>
<feature type="region of interest" description="Disordered" evidence="3">
    <location>
        <begin position="134"/>
        <end position="178"/>
    </location>
</feature>
<dbReference type="Pfam" id="PF00501">
    <property type="entry name" value="AMP-binding"/>
    <property type="match status" value="1"/>
</dbReference>
<dbReference type="PANTHER" id="PTHR24096:SF341">
    <property type="entry name" value="AMP-DEPENDENT SYNTHETASE_LIGASE DOMAIN-CONTAINING PROTEIN"/>
    <property type="match status" value="1"/>
</dbReference>
<proteinExistence type="predicted"/>
<feature type="domain" description="AMP-dependent synthetase/ligase" evidence="4">
    <location>
        <begin position="246"/>
        <end position="616"/>
    </location>
</feature>
<evidence type="ECO:0000313" key="6">
    <source>
        <dbReference type="Proteomes" id="UP001176961"/>
    </source>
</evidence>
<dbReference type="AlphaFoldDB" id="A0AA36HEL6"/>
<dbReference type="EMBL" id="CATQJL010000326">
    <property type="protein sequence ID" value="CAJ0609384.1"/>
    <property type="molecule type" value="Genomic_DNA"/>
</dbReference>
<evidence type="ECO:0000256" key="1">
    <source>
        <dbReference type="ARBA" id="ARBA00004275"/>
    </source>
</evidence>
<protein>
    <recommendedName>
        <fullName evidence="4">AMP-dependent synthetase/ligase domain-containing protein</fullName>
    </recommendedName>
</protein>
<evidence type="ECO:0000313" key="5">
    <source>
        <dbReference type="EMBL" id="CAJ0609384.1"/>
    </source>
</evidence>
<keyword evidence="2" id="KW-0576">Peroxisome</keyword>
<dbReference type="PANTHER" id="PTHR24096">
    <property type="entry name" value="LONG-CHAIN-FATTY-ACID--COA LIGASE"/>
    <property type="match status" value="1"/>
</dbReference>
<reference evidence="5" key="1">
    <citation type="submission" date="2023-07" db="EMBL/GenBank/DDBJ databases">
        <authorList>
            <consortium name="CYATHOMIX"/>
        </authorList>
    </citation>
    <scope>NUCLEOTIDE SEQUENCE</scope>
    <source>
        <strain evidence="5">N/A</strain>
    </source>
</reference>
<name>A0AA36HEL6_CYLNA</name>
<gene>
    <name evidence="5" type="ORF">CYNAS_LOCUS21367</name>
</gene>
<feature type="compositionally biased region" description="Low complexity" evidence="3">
    <location>
        <begin position="99"/>
        <end position="110"/>
    </location>
</feature>
<accession>A0AA36HEL6</accession>
<dbReference type="InterPro" id="IPR042099">
    <property type="entry name" value="ANL_N_sf"/>
</dbReference>
<feature type="compositionally biased region" description="Basic and acidic residues" evidence="3">
    <location>
        <begin position="149"/>
        <end position="168"/>
    </location>
</feature>
<comment type="caution">
    <text evidence="5">The sequence shown here is derived from an EMBL/GenBank/DDBJ whole genome shotgun (WGS) entry which is preliminary data.</text>
</comment>
<comment type="subcellular location">
    <subcellularLocation>
        <location evidence="1">Peroxisome</location>
    </subcellularLocation>
</comment>
<evidence type="ECO:0000256" key="2">
    <source>
        <dbReference type="ARBA" id="ARBA00023140"/>
    </source>
</evidence>
<organism evidence="5 6">
    <name type="scientific">Cylicocyclus nassatus</name>
    <name type="common">Nematode worm</name>
    <dbReference type="NCBI Taxonomy" id="53992"/>
    <lineage>
        <taxon>Eukaryota</taxon>
        <taxon>Metazoa</taxon>
        <taxon>Ecdysozoa</taxon>
        <taxon>Nematoda</taxon>
        <taxon>Chromadorea</taxon>
        <taxon>Rhabditida</taxon>
        <taxon>Rhabditina</taxon>
        <taxon>Rhabditomorpha</taxon>
        <taxon>Strongyloidea</taxon>
        <taxon>Strongylidae</taxon>
        <taxon>Cylicocyclus</taxon>
    </lineage>
</organism>
<evidence type="ECO:0000259" key="4">
    <source>
        <dbReference type="Pfam" id="PF00501"/>
    </source>
</evidence>
<evidence type="ECO:0000256" key="3">
    <source>
        <dbReference type="SAM" id="MobiDB-lite"/>
    </source>
</evidence>
<dbReference type="GO" id="GO:0016405">
    <property type="term" value="F:CoA-ligase activity"/>
    <property type="evidence" value="ECO:0007669"/>
    <property type="project" value="TreeGrafter"/>
</dbReference>
<dbReference type="SUPFAM" id="SSF56801">
    <property type="entry name" value="Acetyl-CoA synthetase-like"/>
    <property type="match status" value="1"/>
</dbReference>